<gene>
    <name evidence="2" type="ordered locus">DGo_CA0202</name>
</gene>
<feature type="compositionally biased region" description="Basic and acidic residues" evidence="1">
    <location>
        <begin position="1"/>
        <end position="14"/>
    </location>
</feature>
<evidence type="ECO:0000313" key="3">
    <source>
        <dbReference type="Proteomes" id="UP000007575"/>
    </source>
</evidence>
<dbReference type="HOGENOM" id="CLU_2648480_0_0_0"/>
<evidence type="ECO:0000313" key="2">
    <source>
        <dbReference type="EMBL" id="AFD24129.1"/>
    </source>
</evidence>
<name>H8GTH9_DEIGI</name>
<organism evidence="2 3">
    <name type="scientific">Deinococcus gobiensis (strain DSM 21396 / JCM 16679 / CGMCC 1.7299 / I-0)</name>
    <dbReference type="NCBI Taxonomy" id="745776"/>
    <lineage>
        <taxon>Bacteria</taxon>
        <taxon>Thermotogati</taxon>
        <taxon>Deinococcota</taxon>
        <taxon>Deinococci</taxon>
        <taxon>Deinococcales</taxon>
        <taxon>Deinococcaceae</taxon>
        <taxon>Deinococcus</taxon>
    </lineage>
</organism>
<dbReference type="STRING" id="745776.DGo_CA0202"/>
<feature type="compositionally biased region" description="Basic and acidic residues" evidence="1">
    <location>
        <begin position="30"/>
        <end position="49"/>
    </location>
</feature>
<keyword evidence="3" id="KW-1185">Reference proteome</keyword>
<dbReference type="Proteomes" id="UP000007575">
    <property type="component" value="Chromosome"/>
</dbReference>
<feature type="region of interest" description="Disordered" evidence="1">
    <location>
        <begin position="1"/>
        <end position="76"/>
    </location>
</feature>
<dbReference type="KEGG" id="dgo:DGo_CA0202"/>
<protein>
    <submittedName>
        <fullName evidence="2">Uncharacterized protein</fullName>
    </submittedName>
</protein>
<sequence length="76" mass="8301">MSDVFDHRGAEWRPSRRANIRDATNWPRRGGRDENPGADSRDAARDEGGRTGFSGAERRDKDQADLAAPGALIPPA</sequence>
<evidence type="ECO:0000256" key="1">
    <source>
        <dbReference type="SAM" id="MobiDB-lite"/>
    </source>
</evidence>
<accession>H8GTH9</accession>
<reference evidence="2 3" key="1">
    <citation type="journal article" date="2012" name="PLoS ONE">
        <title>Genome sequence and transcriptome analysis of the radioresistant bacterium Deinococcus gobiensis: insights into the extreme environmental adaptations.</title>
        <authorList>
            <person name="Yuan M."/>
            <person name="Chen M."/>
            <person name="Zhang W."/>
            <person name="Lu W."/>
            <person name="Wang J."/>
            <person name="Yang M."/>
            <person name="Zhao P."/>
            <person name="Tang R."/>
            <person name="Li X."/>
            <person name="Hao Y."/>
            <person name="Zhou Z."/>
            <person name="Zhan Y."/>
            <person name="Yu H."/>
            <person name="Teng C."/>
            <person name="Yan Y."/>
            <person name="Ping S."/>
            <person name="Wang Y."/>
            <person name="Lin M."/>
        </authorList>
    </citation>
    <scope>NUCLEOTIDE SEQUENCE [LARGE SCALE GENOMIC DNA]</scope>
    <source>
        <strain evidence="2 3">I-0</strain>
    </source>
</reference>
<proteinExistence type="predicted"/>
<dbReference type="EMBL" id="CP002191">
    <property type="protein sequence ID" value="AFD24129.1"/>
    <property type="molecule type" value="Genomic_DNA"/>
</dbReference>
<dbReference type="AlphaFoldDB" id="H8GTH9"/>